<dbReference type="PANTHER" id="PTHR43861:SF5">
    <property type="entry name" value="BLL5978 PROTEIN"/>
    <property type="match status" value="1"/>
</dbReference>
<evidence type="ECO:0000313" key="5">
    <source>
        <dbReference type="Proteomes" id="UP000540698"/>
    </source>
</evidence>
<dbReference type="SUPFAM" id="SSF53335">
    <property type="entry name" value="S-adenosyl-L-methionine-dependent methyltransferases"/>
    <property type="match status" value="1"/>
</dbReference>
<gene>
    <name evidence="4" type="ORF">HGB38_20485</name>
</gene>
<sequence>MRCRLCDSGRLSSVVDLGATPPCESFLAADQLDLPEPTYPLHLRVCADCLLLQIPALITPEETFTEYAYFSSYSDSWVRHAGEFVDTAAARLGLGRDSFVVEVASNDGYLLRHVVDRDIRCLGIEPSVNVGTAARESGVPTETTFLDEDSAGRIRAEHGPADLVVANNVYAHIPDLRGFTRALRILLADDGMLTIEVHHALNLVGLGQFDTIYHEHFQYYTVLSAQRALAVAGLTVVDVDQLPTHGGSIRLWVRPDAAVAAVSDRVRDVLDLERSAGLHSADGYTSLRRRTESVRHELLGFLLDCRRRRKRVVGYGAPGKGNTLLNYCGIRPDLLEYTVDRNPYKHGRFTPGTRIPIHPPSRLDADRPDVVVVLPWNLEHEITAQLRHVAEWGGRLAYPLPELHVVDPASPAPTVPAGAESKGNRRR</sequence>
<dbReference type="Proteomes" id="UP000540698">
    <property type="component" value="Unassembled WGS sequence"/>
</dbReference>
<evidence type="ECO:0000259" key="2">
    <source>
        <dbReference type="Pfam" id="PF08421"/>
    </source>
</evidence>
<evidence type="ECO:0000259" key="3">
    <source>
        <dbReference type="Pfam" id="PF08484"/>
    </source>
</evidence>
<reference evidence="4 5" key="1">
    <citation type="submission" date="2020-04" db="EMBL/GenBank/DDBJ databases">
        <title>MicrobeNet Type strains.</title>
        <authorList>
            <person name="Nicholson A.C."/>
        </authorList>
    </citation>
    <scope>NUCLEOTIDE SEQUENCE [LARGE SCALE GENOMIC DNA]</scope>
    <source>
        <strain evidence="4 5">DSM 44956</strain>
    </source>
</reference>
<keyword evidence="4" id="KW-0489">Methyltransferase</keyword>
<dbReference type="InterPro" id="IPR029063">
    <property type="entry name" value="SAM-dependent_MTases_sf"/>
</dbReference>
<dbReference type="Pfam" id="PF08421">
    <property type="entry name" value="Methyltransf_13"/>
    <property type="match status" value="1"/>
</dbReference>
<dbReference type="RefSeq" id="WP_062974224.1">
    <property type="nucleotide sequence ID" value="NZ_JAAXOS010000009.1"/>
</dbReference>
<dbReference type="PANTHER" id="PTHR43861">
    <property type="entry name" value="TRANS-ACONITATE 2-METHYLTRANSFERASE-RELATED"/>
    <property type="match status" value="1"/>
</dbReference>
<dbReference type="Gene3D" id="3.40.50.720">
    <property type="entry name" value="NAD(P)-binding Rossmann-like Domain"/>
    <property type="match status" value="1"/>
</dbReference>
<dbReference type="Pfam" id="PF13489">
    <property type="entry name" value="Methyltransf_23"/>
    <property type="match status" value="1"/>
</dbReference>
<evidence type="ECO:0000256" key="1">
    <source>
        <dbReference type="SAM" id="MobiDB-lite"/>
    </source>
</evidence>
<keyword evidence="5" id="KW-1185">Reference proteome</keyword>
<evidence type="ECO:0000313" key="4">
    <source>
        <dbReference type="EMBL" id="NKY28577.1"/>
    </source>
</evidence>
<feature type="region of interest" description="Disordered" evidence="1">
    <location>
        <begin position="407"/>
        <end position="427"/>
    </location>
</feature>
<organism evidence="4 5">
    <name type="scientific">Nocardia gamkensis</name>
    <dbReference type="NCBI Taxonomy" id="352869"/>
    <lineage>
        <taxon>Bacteria</taxon>
        <taxon>Bacillati</taxon>
        <taxon>Actinomycetota</taxon>
        <taxon>Actinomycetes</taxon>
        <taxon>Mycobacteriales</taxon>
        <taxon>Nocardiaceae</taxon>
        <taxon>Nocardia</taxon>
    </lineage>
</organism>
<comment type="caution">
    <text evidence="4">The sequence shown here is derived from an EMBL/GenBank/DDBJ whole genome shotgun (WGS) entry which is preliminary data.</text>
</comment>
<dbReference type="Gene3D" id="6.20.50.110">
    <property type="entry name" value="Methyltransferase, zinc-binding domain"/>
    <property type="match status" value="1"/>
</dbReference>
<dbReference type="GO" id="GO:0008168">
    <property type="term" value="F:methyltransferase activity"/>
    <property type="evidence" value="ECO:0007669"/>
    <property type="project" value="UniProtKB-KW"/>
</dbReference>
<name>A0A7X6L6F5_9NOCA</name>
<protein>
    <submittedName>
        <fullName evidence="4">Class I SAM-dependent methyltransferase</fullName>
    </submittedName>
</protein>
<dbReference type="Gene3D" id="6.10.250.3100">
    <property type="match status" value="1"/>
</dbReference>
<dbReference type="InterPro" id="IPR013691">
    <property type="entry name" value="MeTrfase_14"/>
</dbReference>
<feature type="domain" description="Methyltransferase putative zinc binding" evidence="2">
    <location>
        <begin position="3"/>
        <end position="64"/>
    </location>
</feature>
<dbReference type="AlphaFoldDB" id="A0A7X6L6F5"/>
<proteinExistence type="predicted"/>
<keyword evidence="4" id="KW-0808">Transferase</keyword>
<dbReference type="Gene3D" id="3.40.50.150">
    <property type="entry name" value="Vaccinia Virus protein VP39"/>
    <property type="match status" value="1"/>
</dbReference>
<dbReference type="GO" id="GO:0032259">
    <property type="term" value="P:methylation"/>
    <property type="evidence" value="ECO:0007669"/>
    <property type="project" value="UniProtKB-KW"/>
</dbReference>
<accession>A0A7X6L6F5</accession>
<dbReference type="InterPro" id="IPR013630">
    <property type="entry name" value="Methyltransf_Zn-bd_dom_put"/>
</dbReference>
<dbReference type="EMBL" id="JAAXOS010000009">
    <property type="protein sequence ID" value="NKY28577.1"/>
    <property type="molecule type" value="Genomic_DNA"/>
</dbReference>
<dbReference type="Pfam" id="PF08484">
    <property type="entry name" value="Methyltransf_14"/>
    <property type="match status" value="1"/>
</dbReference>
<feature type="domain" description="C-methyltransferase" evidence="3">
    <location>
        <begin position="243"/>
        <end position="401"/>
    </location>
</feature>
<dbReference type="InterPro" id="IPR038576">
    <property type="entry name" value="Methyltransf_Zn-bd_dom_put_sf"/>
</dbReference>